<protein>
    <submittedName>
        <fullName evidence="1">Uncharacterized protein</fullName>
    </submittedName>
</protein>
<accession>A0ACB9EVN9</accession>
<organism evidence="1 2">
    <name type="scientific">Smallanthus sonchifolius</name>
    <dbReference type="NCBI Taxonomy" id="185202"/>
    <lineage>
        <taxon>Eukaryota</taxon>
        <taxon>Viridiplantae</taxon>
        <taxon>Streptophyta</taxon>
        <taxon>Embryophyta</taxon>
        <taxon>Tracheophyta</taxon>
        <taxon>Spermatophyta</taxon>
        <taxon>Magnoliopsida</taxon>
        <taxon>eudicotyledons</taxon>
        <taxon>Gunneridae</taxon>
        <taxon>Pentapetalae</taxon>
        <taxon>asterids</taxon>
        <taxon>campanulids</taxon>
        <taxon>Asterales</taxon>
        <taxon>Asteraceae</taxon>
        <taxon>Asteroideae</taxon>
        <taxon>Heliantheae alliance</taxon>
        <taxon>Millerieae</taxon>
        <taxon>Smallanthus</taxon>
    </lineage>
</organism>
<reference evidence="2" key="1">
    <citation type="journal article" date="2022" name="Mol. Ecol. Resour.">
        <title>The genomes of chicory, endive, great burdock and yacon provide insights into Asteraceae palaeo-polyploidization history and plant inulin production.</title>
        <authorList>
            <person name="Fan W."/>
            <person name="Wang S."/>
            <person name="Wang H."/>
            <person name="Wang A."/>
            <person name="Jiang F."/>
            <person name="Liu H."/>
            <person name="Zhao H."/>
            <person name="Xu D."/>
            <person name="Zhang Y."/>
        </authorList>
    </citation>
    <scope>NUCLEOTIDE SEQUENCE [LARGE SCALE GENOMIC DNA]</scope>
    <source>
        <strain evidence="2">cv. Yunnan</strain>
    </source>
</reference>
<evidence type="ECO:0000313" key="2">
    <source>
        <dbReference type="Proteomes" id="UP001056120"/>
    </source>
</evidence>
<gene>
    <name evidence="1" type="ORF">L1987_53222</name>
</gene>
<reference evidence="1 2" key="2">
    <citation type="journal article" date="2022" name="Mol. Ecol. Resour.">
        <title>The genomes of chicory, endive, great burdock and yacon provide insights into Asteraceae paleo-polyploidization history and plant inulin production.</title>
        <authorList>
            <person name="Fan W."/>
            <person name="Wang S."/>
            <person name="Wang H."/>
            <person name="Wang A."/>
            <person name="Jiang F."/>
            <person name="Liu H."/>
            <person name="Zhao H."/>
            <person name="Xu D."/>
            <person name="Zhang Y."/>
        </authorList>
    </citation>
    <scope>NUCLEOTIDE SEQUENCE [LARGE SCALE GENOMIC DNA]</scope>
    <source>
        <strain evidence="2">cv. Yunnan</strain>
        <tissue evidence="1">Leaves</tissue>
    </source>
</reference>
<dbReference type="Proteomes" id="UP001056120">
    <property type="component" value="Linkage Group LG17"/>
</dbReference>
<comment type="caution">
    <text evidence="1">The sequence shown here is derived from an EMBL/GenBank/DDBJ whole genome shotgun (WGS) entry which is preliminary data.</text>
</comment>
<sequence length="144" mass="16014">MAGVLYKKSLPLSRFVCLSPIKHIRGGMNCVVFKGVPCSMRTEEEVKAMFSEWAMEHGKSYNSLSEKNKRFENFRNFLRSVDLHNSTGDPSSQAGLQYFSDLTFEEIKARCCGGIVNRSHPGGISRFKSSRLATAGGCVTECHP</sequence>
<proteinExistence type="predicted"/>
<dbReference type="EMBL" id="CM042034">
    <property type="protein sequence ID" value="KAI3762781.1"/>
    <property type="molecule type" value="Genomic_DNA"/>
</dbReference>
<name>A0ACB9EVN9_9ASTR</name>
<keyword evidence="2" id="KW-1185">Reference proteome</keyword>
<evidence type="ECO:0000313" key="1">
    <source>
        <dbReference type="EMBL" id="KAI3762781.1"/>
    </source>
</evidence>